<protein>
    <submittedName>
        <fullName evidence="1">Uncharacterized protein</fullName>
    </submittedName>
</protein>
<reference evidence="1" key="1">
    <citation type="journal article" date="2007" name="PLoS ONE">
        <title>The first genome sequence of an elite grapevine cultivar (Pinot noir Vitis vinifera L.): coping with a highly heterozygous genome.</title>
        <authorList>
            <person name="Velasco R."/>
            <person name="Zharkikh A."/>
            <person name="Troggio M."/>
            <person name="Cartwright D.A."/>
            <person name="Cestaro A."/>
            <person name="Pruss D."/>
            <person name="Pindo M."/>
            <person name="FitzGerald L.M."/>
            <person name="Vezzulli S."/>
            <person name="Reid J."/>
            <person name="Malacarne G."/>
            <person name="Iliev D."/>
            <person name="Coppola G."/>
            <person name="Wardell B."/>
            <person name="Micheletti D."/>
            <person name="Macalma T."/>
            <person name="Facci M."/>
            <person name="Mitchell J.T."/>
            <person name="Perazzolli M."/>
            <person name="Eldredge G."/>
            <person name="Gatto P."/>
            <person name="Oyzerski R."/>
            <person name="Moretto M."/>
            <person name="Gutin N."/>
            <person name="Stefanini M."/>
            <person name="Chen Y."/>
            <person name="Segala C."/>
            <person name="Davenport C."/>
            <person name="Dematte L."/>
            <person name="Mraz A."/>
            <person name="Battilana J."/>
            <person name="Stormo K."/>
            <person name="Costa F."/>
            <person name="Tao Q."/>
            <person name="Si-Ammour A."/>
            <person name="Harkins T."/>
            <person name="Lackey A."/>
            <person name="Perbost C."/>
            <person name="Taillon B."/>
            <person name="Stella A."/>
            <person name="Solovyev V."/>
            <person name="Fawcett J.A."/>
            <person name="Sterck L."/>
            <person name="Vandepoele K."/>
            <person name="Grando S.M."/>
            <person name="Toppo S."/>
            <person name="Moser C."/>
            <person name="Lanchbury J."/>
            <person name="Bogden R."/>
            <person name="Skolnick M."/>
            <person name="Sgaramella V."/>
            <person name="Bhatnagar S.K."/>
            <person name="Fontana P."/>
            <person name="Gutin A."/>
            <person name="Van de Peer Y."/>
            <person name="Salamini F."/>
            <person name="Viola R."/>
        </authorList>
    </citation>
    <scope>NUCLEOTIDE SEQUENCE</scope>
</reference>
<name>A5BZ21_VITVI</name>
<dbReference type="EMBL" id="AM476399">
    <property type="protein sequence ID" value="CAN70729.1"/>
    <property type="molecule type" value="Genomic_DNA"/>
</dbReference>
<sequence length="124" mass="13717">MIWITYPNRICYRPGCDDRECLVLLPEGVWIGGARHVSSWGIRMELLQIVMRAPCHQGEGCLHLTHADIPPCDVPPSPDISHPAPDAGWERRAFQLPRSDISGSSYSAYSESFAAILHSAAVFS</sequence>
<organism evidence="1">
    <name type="scientific">Vitis vinifera</name>
    <name type="common">Grape</name>
    <dbReference type="NCBI Taxonomy" id="29760"/>
    <lineage>
        <taxon>Eukaryota</taxon>
        <taxon>Viridiplantae</taxon>
        <taxon>Streptophyta</taxon>
        <taxon>Embryophyta</taxon>
        <taxon>Tracheophyta</taxon>
        <taxon>Spermatophyta</taxon>
        <taxon>Magnoliopsida</taxon>
        <taxon>eudicotyledons</taxon>
        <taxon>Gunneridae</taxon>
        <taxon>Pentapetalae</taxon>
        <taxon>rosids</taxon>
        <taxon>Vitales</taxon>
        <taxon>Vitaceae</taxon>
        <taxon>Viteae</taxon>
        <taxon>Vitis</taxon>
    </lineage>
</organism>
<proteinExistence type="predicted"/>
<dbReference type="AlphaFoldDB" id="A5BZ21"/>
<evidence type="ECO:0000313" key="1">
    <source>
        <dbReference type="EMBL" id="CAN70729.1"/>
    </source>
</evidence>
<gene>
    <name evidence="1" type="ORF">VITISV_010385</name>
</gene>
<accession>A5BZ21</accession>